<evidence type="ECO:0000256" key="1">
    <source>
        <dbReference type="SAM" id="MobiDB-lite"/>
    </source>
</evidence>
<feature type="region of interest" description="Disordered" evidence="1">
    <location>
        <begin position="1"/>
        <end position="45"/>
    </location>
</feature>
<evidence type="ECO:0000313" key="3">
    <source>
        <dbReference type="EMBL" id="GLB67585.1"/>
    </source>
</evidence>
<organism evidence="3 4">
    <name type="scientific">Arthrobacter mangrovi</name>
    <dbReference type="NCBI Taxonomy" id="2966350"/>
    <lineage>
        <taxon>Bacteria</taxon>
        <taxon>Bacillati</taxon>
        <taxon>Actinomycetota</taxon>
        <taxon>Actinomycetes</taxon>
        <taxon>Micrococcales</taxon>
        <taxon>Micrococcaceae</taxon>
        <taxon>Arthrobacter</taxon>
    </lineage>
</organism>
<dbReference type="Proteomes" id="UP001209654">
    <property type="component" value="Unassembled WGS sequence"/>
</dbReference>
<comment type="caution">
    <text evidence="3">The sequence shown here is derived from an EMBL/GenBank/DDBJ whole genome shotgun (WGS) entry which is preliminary data.</text>
</comment>
<protein>
    <recommendedName>
        <fullName evidence="2">CobQ/CobB/MinD/ParA nucleotide binding domain-containing protein</fullName>
    </recommendedName>
</protein>
<dbReference type="PANTHER" id="PTHR43384:SF14">
    <property type="entry name" value="ESX-1 SECRETION-ASSOCIATED PROTEIN ESPI"/>
    <property type="match status" value="1"/>
</dbReference>
<dbReference type="SUPFAM" id="SSF52540">
    <property type="entry name" value="P-loop containing nucleoside triphosphate hydrolases"/>
    <property type="match status" value="1"/>
</dbReference>
<reference evidence="3 4" key="1">
    <citation type="journal article" date="2023" name="Int. J. Syst. Evol. Microbiol.">
        <title>Arthrobacter mangrovi sp. nov., an actinobacterium isolated from the rhizosphere of a mangrove.</title>
        <authorList>
            <person name="Hamada M."/>
            <person name="Saitou S."/>
            <person name="Enomoto N."/>
            <person name="Nanri K."/>
            <person name="Hidaka K."/>
            <person name="Miura T."/>
            <person name="Tamura T."/>
        </authorList>
    </citation>
    <scope>NUCLEOTIDE SEQUENCE [LARGE SCALE GENOMIC DNA]</scope>
    <source>
        <strain evidence="3 4">NBRC 112813</strain>
    </source>
</reference>
<dbReference type="EMBL" id="BRVS01000008">
    <property type="protein sequence ID" value="GLB67585.1"/>
    <property type="molecule type" value="Genomic_DNA"/>
</dbReference>
<dbReference type="InterPro" id="IPR027417">
    <property type="entry name" value="P-loop_NTPase"/>
</dbReference>
<name>A0ABQ5MUW4_9MICC</name>
<dbReference type="RefSeq" id="WP_264795700.1">
    <property type="nucleotide sequence ID" value="NZ_BRVS01000008.1"/>
</dbReference>
<accession>A0ABQ5MUW4</accession>
<evidence type="ECO:0000259" key="2">
    <source>
        <dbReference type="Pfam" id="PF01656"/>
    </source>
</evidence>
<proteinExistence type="predicted"/>
<dbReference type="PANTHER" id="PTHR43384">
    <property type="entry name" value="SEPTUM SITE-DETERMINING PROTEIN MIND HOMOLOG, CHLOROPLASTIC-RELATED"/>
    <property type="match status" value="1"/>
</dbReference>
<sequence>MTYDPWSPQPGPQTRRQAQALAAADGGGFESASEASRRRLRTRPGMPAGRRFLRQLSGLFRSDDYSQRLIAAAAGVQDPVSTGRRIAVISSRGGSGKTTTTAVLASVFASMRQDAVAAVDNDPGLGSLPLRLGLDSAPSLDLLASAVAQKAPETRDELAARMAAADGNLFATGARLWHPRADAQALDRAVTSLSRFFPITLLDSPTGISHPDAVWAVKAAHAVLLVVPATVAGRQDALVYHQAWQQDPATREVPLLAVVTGTDAGAPLDPVREAVRLSRDGLDAMTLPYDRHLAAGVEIDLALLAPQTRLDATALASRVLLAANGNR</sequence>
<dbReference type="InterPro" id="IPR050625">
    <property type="entry name" value="ParA/MinD_ATPase"/>
</dbReference>
<gene>
    <name evidence="3" type="ORF">AHIS1636_20250</name>
</gene>
<evidence type="ECO:0000313" key="4">
    <source>
        <dbReference type="Proteomes" id="UP001209654"/>
    </source>
</evidence>
<feature type="compositionally biased region" description="Low complexity" evidence="1">
    <location>
        <begin position="15"/>
        <end position="34"/>
    </location>
</feature>
<keyword evidence="4" id="KW-1185">Reference proteome</keyword>
<feature type="domain" description="CobQ/CobB/MinD/ParA nucleotide binding" evidence="2">
    <location>
        <begin position="86"/>
        <end position="129"/>
    </location>
</feature>
<dbReference type="Pfam" id="PF01656">
    <property type="entry name" value="CbiA"/>
    <property type="match status" value="1"/>
</dbReference>
<dbReference type="Gene3D" id="3.40.50.300">
    <property type="entry name" value="P-loop containing nucleotide triphosphate hydrolases"/>
    <property type="match status" value="1"/>
</dbReference>
<dbReference type="InterPro" id="IPR002586">
    <property type="entry name" value="CobQ/CobB/MinD/ParA_Nub-bd_dom"/>
</dbReference>